<keyword evidence="2" id="KW-1185">Reference proteome</keyword>
<dbReference type="EMBL" id="CAKMRJ010005634">
    <property type="protein sequence ID" value="CAH1448996.1"/>
    <property type="molecule type" value="Genomic_DNA"/>
</dbReference>
<reference evidence="1 2" key="1">
    <citation type="submission" date="2022-01" db="EMBL/GenBank/DDBJ databases">
        <authorList>
            <person name="Xiong W."/>
            <person name="Schranz E."/>
        </authorList>
    </citation>
    <scope>NUCLEOTIDE SEQUENCE [LARGE SCALE GENOMIC DNA]</scope>
</reference>
<accession>A0AAU9PFM8</accession>
<gene>
    <name evidence="1" type="ORF">LVIROSA_LOCUS34508</name>
</gene>
<dbReference type="PANTHER" id="PTHR45463">
    <property type="entry name" value="OS09G0392200 PROTEIN"/>
    <property type="match status" value="1"/>
</dbReference>
<name>A0AAU9PFM8_9ASTR</name>
<organism evidence="1 2">
    <name type="scientific">Lactuca virosa</name>
    <dbReference type="NCBI Taxonomy" id="75947"/>
    <lineage>
        <taxon>Eukaryota</taxon>
        <taxon>Viridiplantae</taxon>
        <taxon>Streptophyta</taxon>
        <taxon>Embryophyta</taxon>
        <taxon>Tracheophyta</taxon>
        <taxon>Spermatophyta</taxon>
        <taxon>Magnoliopsida</taxon>
        <taxon>eudicotyledons</taxon>
        <taxon>Gunneridae</taxon>
        <taxon>Pentapetalae</taxon>
        <taxon>asterids</taxon>
        <taxon>campanulids</taxon>
        <taxon>Asterales</taxon>
        <taxon>Asteraceae</taxon>
        <taxon>Cichorioideae</taxon>
        <taxon>Cichorieae</taxon>
        <taxon>Lactucinae</taxon>
        <taxon>Lactuca</taxon>
    </lineage>
</organism>
<comment type="caution">
    <text evidence="1">The sequence shown here is derived from an EMBL/GenBank/DDBJ whole genome shotgun (WGS) entry which is preliminary data.</text>
</comment>
<protein>
    <recommendedName>
        <fullName evidence="3">F-box associated domain-containing protein</fullName>
    </recommendedName>
</protein>
<evidence type="ECO:0008006" key="3">
    <source>
        <dbReference type="Google" id="ProtNLM"/>
    </source>
</evidence>
<dbReference type="AlphaFoldDB" id="A0AAU9PFM8"/>
<proteinExistence type="predicted"/>
<evidence type="ECO:0000313" key="1">
    <source>
        <dbReference type="EMBL" id="CAH1448996.1"/>
    </source>
</evidence>
<dbReference type="PANTHER" id="PTHR45463:SF8">
    <property type="entry name" value="OS09G0392200 PROTEIN"/>
    <property type="match status" value="1"/>
</dbReference>
<sequence>MNDNASSSTRKRKKRKSFKTLDKGDVAHCGVCKLWRSFALYNKNTFMASKPPMRIFFEHYSDNTMLWCLKDFEGRNFKTIVPDSEGRKCVGCTCGYLILTRGAGLECTVGLLVFSPSISGGLLVFSPSISGWVFVLLHENEWCEGNISFYIAGKRGWNHVYSNHRILDIHVFKGNIYTLDTDFCVRELKLLPNRKHKWTLLEIKNFPKPYMFSTEFVSSSESLYVIDHYAPHKVLEIDIGEMKWVSPEKTIEEYAIFLSNGGIRSSAAIKPESWAGPWTDYKSYDCFLDTNKNRLDIFDFNTIWYFPHDCLNVNLLDK</sequence>
<dbReference type="Proteomes" id="UP001157418">
    <property type="component" value="Unassembled WGS sequence"/>
</dbReference>
<evidence type="ECO:0000313" key="2">
    <source>
        <dbReference type="Proteomes" id="UP001157418"/>
    </source>
</evidence>